<dbReference type="AlphaFoldDB" id="V4Q279"/>
<dbReference type="InterPro" id="IPR052155">
    <property type="entry name" value="Biofilm_reg_signaling"/>
</dbReference>
<evidence type="ECO:0008006" key="6">
    <source>
        <dbReference type="Google" id="ProtNLM"/>
    </source>
</evidence>
<dbReference type="NCBIfam" id="TIGR00254">
    <property type="entry name" value="GGDEF"/>
    <property type="match status" value="1"/>
</dbReference>
<dbReference type="PROSITE" id="PS50883">
    <property type="entry name" value="EAL"/>
    <property type="match status" value="1"/>
</dbReference>
<dbReference type="Gene3D" id="3.20.20.450">
    <property type="entry name" value="EAL domain"/>
    <property type="match status" value="1"/>
</dbReference>
<evidence type="ECO:0000259" key="2">
    <source>
        <dbReference type="PROSITE" id="PS50883"/>
    </source>
</evidence>
<dbReference type="eggNOG" id="COG5001">
    <property type="taxonomic scope" value="Bacteria"/>
</dbReference>
<proteinExistence type="predicted"/>
<dbReference type="Proteomes" id="UP000017837">
    <property type="component" value="Unassembled WGS sequence"/>
</dbReference>
<keyword evidence="1" id="KW-0472">Membrane</keyword>
<evidence type="ECO:0000259" key="3">
    <source>
        <dbReference type="PROSITE" id="PS50887"/>
    </source>
</evidence>
<dbReference type="PANTHER" id="PTHR44757">
    <property type="entry name" value="DIGUANYLATE CYCLASE DGCP"/>
    <property type="match status" value="1"/>
</dbReference>
<dbReference type="PATRIC" id="fig|1121022.4.peg.719"/>
<dbReference type="InterPro" id="IPR029787">
    <property type="entry name" value="Nucleotide_cyclase"/>
</dbReference>
<keyword evidence="1" id="KW-0812">Transmembrane</keyword>
<dbReference type="CDD" id="cd01949">
    <property type="entry name" value="GGDEF"/>
    <property type="match status" value="1"/>
</dbReference>
<dbReference type="InterPro" id="IPR043128">
    <property type="entry name" value="Rev_trsase/Diguanyl_cyclase"/>
</dbReference>
<dbReference type="CDD" id="cd01948">
    <property type="entry name" value="EAL"/>
    <property type="match status" value="1"/>
</dbReference>
<dbReference type="SUPFAM" id="SSF141868">
    <property type="entry name" value="EAL domain-like"/>
    <property type="match status" value="1"/>
</dbReference>
<dbReference type="EMBL" id="AWGB01000006">
    <property type="protein sequence ID" value="ESQ93789.1"/>
    <property type="molecule type" value="Genomic_DNA"/>
</dbReference>
<dbReference type="SUPFAM" id="SSF55073">
    <property type="entry name" value="Nucleotide cyclase"/>
    <property type="match status" value="1"/>
</dbReference>
<feature type="transmembrane region" description="Helical" evidence="1">
    <location>
        <begin position="35"/>
        <end position="55"/>
    </location>
</feature>
<feature type="domain" description="GGDEF" evidence="3">
    <location>
        <begin position="105"/>
        <end position="239"/>
    </location>
</feature>
<dbReference type="Gene3D" id="3.30.70.270">
    <property type="match status" value="1"/>
</dbReference>
<dbReference type="GO" id="GO:0003824">
    <property type="term" value="F:catalytic activity"/>
    <property type="evidence" value="ECO:0007669"/>
    <property type="project" value="UniProtKB-ARBA"/>
</dbReference>
<dbReference type="InterPro" id="IPR001633">
    <property type="entry name" value="EAL_dom"/>
</dbReference>
<accession>V4Q279</accession>
<comment type="caution">
    <text evidence="4">The sequence shown here is derived from an EMBL/GenBank/DDBJ whole genome shotgun (WGS) entry which is preliminary data.</text>
</comment>
<dbReference type="PROSITE" id="PS50887">
    <property type="entry name" value="GGDEF"/>
    <property type="match status" value="1"/>
</dbReference>
<dbReference type="Pfam" id="PF00563">
    <property type="entry name" value="EAL"/>
    <property type="match status" value="1"/>
</dbReference>
<organism evidence="4 5">
    <name type="scientific">Asticcacaulis benevestitus DSM 16100 = ATCC BAA-896</name>
    <dbReference type="NCBI Taxonomy" id="1121022"/>
    <lineage>
        <taxon>Bacteria</taxon>
        <taxon>Pseudomonadati</taxon>
        <taxon>Pseudomonadota</taxon>
        <taxon>Alphaproteobacteria</taxon>
        <taxon>Caulobacterales</taxon>
        <taxon>Caulobacteraceae</taxon>
        <taxon>Asticcacaulis</taxon>
    </lineage>
</organism>
<evidence type="ECO:0000313" key="4">
    <source>
        <dbReference type="EMBL" id="ESQ93789.1"/>
    </source>
</evidence>
<keyword evidence="1" id="KW-1133">Transmembrane helix</keyword>
<dbReference type="SMART" id="SM00267">
    <property type="entry name" value="GGDEF"/>
    <property type="match status" value="1"/>
</dbReference>
<evidence type="ECO:0000256" key="1">
    <source>
        <dbReference type="SAM" id="Phobius"/>
    </source>
</evidence>
<dbReference type="SMART" id="SM00052">
    <property type="entry name" value="EAL"/>
    <property type="match status" value="1"/>
</dbReference>
<dbReference type="Pfam" id="PF00990">
    <property type="entry name" value="GGDEF"/>
    <property type="match status" value="1"/>
</dbReference>
<reference evidence="4 5" key="1">
    <citation type="journal article" date="2014" name="Nature">
        <title>Sequential evolution of bacterial morphology by co-option of a developmental regulator.</title>
        <authorList>
            <person name="Jiang C."/>
            <person name="Brown P.J."/>
            <person name="Ducret A."/>
            <person name="Brun Y.V."/>
        </authorList>
    </citation>
    <scope>NUCLEOTIDE SEQUENCE [LARGE SCALE GENOMIC DNA]</scope>
    <source>
        <strain evidence="4 5">DSM 16100</strain>
    </source>
</reference>
<dbReference type="PANTHER" id="PTHR44757:SF2">
    <property type="entry name" value="BIOFILM ARCHITECTURE MAINTENANCE PROTEIN MBAA"/>
    <property type="match status" value="1"/>
</dbReference>
<protein>
    <recommendedName>
        <fullName evidence="6">Diguanylate cyclase</fullName>
    </recommendedName>
</protein>
<dbReference type="FunFam" id="3.30.70.270:FF:000001">
    <property type="entry name" value="Diguanylate cyclase domain protein"/>
    <property type="match status" value="1"/>
</dbReference>
<evidence type="ECO:0000313" key="5">
    <source>
        <dbReference type="Proteomes" id="UP000017837"/>
    </source>
</evidence>
<dbReference type="STRING" id="1121022.GCA_000376105_00036"/>
<keyword evidence="5" id="KW-1185">Reference proteome</keyword>
<feature type="domain" description="EAL" evidence="2">
    <location>
        <begin position="248"/>
        <end position="498"/>
    </location>
</feature>
<gene>
    <name evidence="4" type="ORF">ABENE_03645</name>
</gene>
<sequence length="500" mass="55407">MALGVTGTLVLHRFDWFEAVYDFTRPYERLQIDNLLIIVLFVAIGATFISIRRSLDMRREYEQRLKAEGRMKTLALTDALTGVANRRHLYDALKRRLETNPAEASCFAVCIFDLDRFKPINDVHGHLVGDQLLQQIAERAQAQLRSGDLLARLGGDEFALIVRTGAVDEDISGLAERLIASLSEPFRIDQLVCHVGASMGIAFALGGASQTPDTLLQKADLALYRAKTEGRGTFRVYQDAMDAKARERTLIELELRDAVENGEILPYFQPLICLRDGRIEGYEILARWIHPSFGLVAPDRFIAVAEEAGLIGDISLSLLEQACEQARDWPKGTYLSLNISPVQLRDSQLSTKICDILDRIGFSATCLEIEITENALVHDVDVARRTLISLKARGMTLALDDFGTGYSSLQHLRSLPFDKLKIDQSFVMSMSESAESRKLVKAIIAMSHSLGLKTTAEGIETHAHALRLTQMGCETGQGYLFGKPSPQARQAWVAEAIGAA</sequence>
<name>V4Q279_9CAUL</name>
<dbReference type="InterPro" id="IPR000160">
    <property type="entry name" value="GGDEF_dom"/>
</dbReference>
<dbReference type="InterPro" id="IPR035919">
    <property type="entry name" value="EAL_sf"/>
</dbReference>